<protein>
    <submittedName>
        <fullName evidence="1">N-formylglutamate amidohydrolase</fullName>
    </submittedName>
</protein>
<gene>
    <name evidence="1" type="ORF">MTBPR1_60039</name>
</gene>
<dbReference type="AlphaFoldDB" id="A0A1C3RJT1"/>
<accession>A0A1C3RJT1</accession>
<dbReference type="Proteomes" id="UP000231658">
    <property type="component" value="Unassembled WGS sequence"/>
</dbReference>
<dbReference type="Gene3D" id="3.40.630.40">
    <property type="entry name" value="Zn-dependent exopeptidases"/>
    <property type="match status" value="1"/>
</dbReference>
<dbReference type="Pfam" id="PF05013">
    <property type="entry name" value="FGase"/>
    <property type="match status" value="1"/>
</dbReference>
<name>A0A1C3RJT1_9PROT</name>
<keyword evidence="1" id="KW-0378">Hydrolase</keyword>
<proteinExistence type="predicted"/>
<keyword evidence="2" id="KW-1185">Reference proteome</keyword>
<evidence type="ECO:0000313" key="2">
    <source>
        <dbReference type="Proteomes" id="UP000231658"/>
    </source>
</evidence>
<reference evidence="1 2" key="1">
    <citation type="submission" date="2016-07" db="EMBL/GenBank/DDBJ databases">
        <authorList>
            <person name="Lefevre C.T."/>
        </authorList>
    </citation>
    <scope>NUCLEOTIDE SEQUENCE [LARGE SCALE GENOMIC DNA]</scope>
    <source>
        <strain evidence="1">PR1</strain>
    </source>
</reference>
<dbReference type="RefSeq" id="WP_240492912.1">
    <property type="nucleotide sequence ID" value="NZ_FLYE01000045.1"/>
</dbReference>
<dbReference type="InterPro" id="IPR007709">
    <property type="entry name" value="N-FG_amidohydro"/>
</dbReference>
<organism evidence="1 2">
    <name type="scientific">Candidatus Terasakiella magnetica</name>
    <dbReference type="NCBI Taxonomy" id="1867952"/>
    <lineage>
        <taxon>Bacteria</taxon>
        <taxon>Pseudomonadati</taxon>
        <taxon>Pseudomonadota</taxon>
        <taxon>Alphaproteobacteria</taxon>
        <taxon>Rhodospirillales</taxon>
        <taxon>Terasakiellaceae</taxon>
        <taxon>Terasakiella</taxon>
    </lineage>
</organism>
<dbReference type="GO" id="GO:0016787">
    <property type="term" value="F:hydrolase activity"/>
    <property type="evidence" value="ECO:0007669"/>
    <property type="project" value="UniProtKB-KW"/>
</dbReference>
<dbReference type="SUPFAM" id="SSF53187">
    <property type="entry name" value="Zn-dependent exopeptidases"/>
    <property type="match status" value="1"/>
</dbReference>
<evidence type="ECO:0000313" key="1">
    <source>
        <dbReference type="EMBL" id="SCA57526.1"/>
    </source>
</evidence>
<sequence length="300" mass="33775">MVASNNEAQNQDMHEASQVDASYTLLRPKKQTSPVVYASPHSGRCYPKDFVENSPLDPIALRRSEDAFVDELYEACVKQGSPLLKANYPRAYLDVNREPYELDPAMFEDPLPSYVNIDSPRAQAGLGTIAKMVTNGNNIYAHKLKFEEADQRIKKIYHPYHSALRQMIEQTHKAYGACLLIDCHSMPSGISKSGSPPHDYADIILGDRFGSSCASWITDHLQNLLEDEGFIVKRNRPYAGGFTTQHYGRPDQHIHTVQIELNRALYMDEATISPNEGFEKIKKHLNNIIAQLSIIDDALL</sequence>
<dbReference type="STRING" id="1867952.MTBPR1_60039"/>
<dbReference type="EMBL" id="FLYE01000045">
    <property type="protein sequence ID" value="SCA57526.1"/>
    <property type="molecule type" value="Genomic_DNA"/>
</dbReference>